<evidence type="ECO:0000256" key="1">
    <source>
        <dbReference type="SAM" id="MobiDB-lite"/>
    </source>
</evidence>
<keyword evidence="3" id="KW-1185">Reference proteome</keyword>
<feature type="compositionally biased region" description="Acidic residues" evidence="1">
    <location>
        <begin position="161"/>
        <end position="180"/>
    </location>
</feature>
<dbReference type="GO" id="GO:0000448">
    <property type="term" value="P:cleavage in ITS2 between 5.8S rRNA and LSU-rRNA of tricistronic rRNA transcript (SSU-rRNA, 5.8S rRNA, LSU-rRNA)"/>
    <property type="evidence" value="ECO:0007669"/>
    <property type="project" value="EnsemblFungi"/>
</dbReference>
<evidence type="ECO:0000313" key="2">
    <source>
        <dbReference type="EMBL" id="CCK69230.1"/>
    </source>
</evidence>
<dbReference type="GO" id="GO:0004521">
    <property type="term" value="F:RNA endonuclease activity"/>
    <property type="evidence" value="ECO:0007669"/>
    <property type="project" value="EnsemblFungi"/>
</dbReference>
<dbReference type="HOGENOM" id="CLU_043823_0_0_1"/>
<dbReference type="AlphaFoldDB" id="J7R320"/>
<dbReference type="Pfam" id="PF04031">
    <property type="entry name" value="Las1"/>
    <property type="match status" value="1"/>
</dbReference>
<organism evidence="2 3">
    <name type="scientific">Huiozyma naganishii (strain ATCC MYA-139 / BCRC 22969 / CBS 8797 / KCTC 17520 / NBRC 10181 / NCYC 3082 / Yp74L-3)</name>
    <name type="common">Yeast</name>
    <name type="synonym">Kazachstania naganishii</name>
    <dbReference type="NCBI Taxonomy" id="1071383"/>
    <lineage>
        <taxon>Eukaryota</taxon>
        <taxon>Fungi</taxon>
        <taxon>Dikarya</taxon>
        <taxon>Ascomycota</taxon>
        <taxon>Saccharomycotina</taxon>
        <taxon>Saccharomycetes</taxon>
        <taxon>Saccharomycetales</taxon>
        <taxon>Saccharomycetaceae</taxon>
        <taxon>Huiozyma</taxon>
    </lineage>
</organism>
<reference evidence="3" key="2">
    <citation type="submission" date="2012-08" db="EMBL/GenBank/DDBJ databases">
        <title>Genome sequence of Kazachstania naganishii.</title>
        <authorList>
            <person name="Gordon J.L."/>
            <person name="Armisen D."/>
            <person name="Proux-Wera E."/>
            <person name="OhEigeartaigh S.S."/>
            <person name="Byrne K.P."/>
            <person name="Wolfe K.H."/>
        </authorList>
    </citation>
    <scope>NUCLEOTIDE SEQUENCE [LARGE SCALE GENOMIC DNA]</scope>
    <source>
        <strain evidence="3">ATCC MYA-139 / BCRC 22969 / CBS 8797 / CCRC 22969 / KCTC 17520 / NBRC 10181 / NCYC 3082</strain>
    </source>
</reference>
<dbReference type="STRING" id="1071383.J7R320"/>
<sequence length="495" mass="57994">MVHARIVPWADKKELDELKYWFYSDEERLQLRAINKVKSYKSKGSQYLPHVIESTAQLTNVLIMDKKSLYSDDISREINARLMYTMTLIRFVNGILDPNQRSQFAIPLHTIAKNVGLSSWFVDLRHWGTHERELPGLDMLRIASKEALSWLRDHYWEDNELEESMSEGEEAENTDAEDETEKATGFTTEQLKELISSWPSFSKDFLNNKSMWTPAKGKKLISSESFTVEDHSEIEKSKTQRKIEANLDNYVQSWRNLWRASKDKARLVSICLSSYSPLLTQVLICKLDQFLFHTMDQILKIYQTQISSLEDTKITALEAHYPRLDNLHRELLNVLLKYSNIKLITSQYKDWMDLIRRYRNTLSLELCTRLLNLLSRQQIANDDWRNNKKRKWKNKSNEGEFQDSLVEVIGVLRKETDISKEKAAYERRLKSKCDEKTANQDLITDLSADDILADLQRLKQKMQSTLKEDPAAQDPVPIKKWERCSNWTPKPFGTI</sequence>
<dbReference type="PANTHER" id="PTHR15002:SF0">
    <property type="entry name" value="RIBOSOMAL BIOGENESIS PROTEIN LAS1L"/>
    <property type="match status" value="1"/>
</dbReference>
<dbReference type="eggNOG" id="KOG2425">
    <property type="taxonomic scope" value="Eukaryota"/>
</dbReference>
<dbReference type="RefSeq" id="XP_022463476.1">
    <property type="nucleotide sequence ID" value="XM_022606818.1"/>
</dbReference>
<protein>
    <submittedName>
        <fullName evidence="2">Uncharacterized protein</fullName>
    </submittedName>
</protein>
<dbReference type="EMBL" id="HE978316">
    <property type="protein sequence ID" value="CCK69230.1"/>
    <property type="molecule type" value="Genomic_DNA"/>
</dbReference>
<gene>
    <name evidence="2" type="primary">KNAG0C01170</name>
    <name evidence="2" type="ordered locus">KNAG_0C01170</name>
</gene>
<name>J7R320_HUIN7</name>
<feature type="region of interest" description="Disordered" evidence="1">
    <location>
        <begin position="161"/>
        <end position="183"/>
    </location>
</feature>
<dbReference type="OrthoDB" id="10263222at2759"/>
<dbReference type="GO" id="GO:0005730">
    <property type="term" value="C:nucleolus"/>
    <property type="evidence" value="ECO:0007669"/>
    <property type="project" value="EnsemblFungi"/>
</dbReference>
<proteinExistence type="predicted"/>
<dbReference type="KEGG" id="kng:KNAG_0C01170"/>
<dbReference type="GO" id="GO:0090730">
    <property type="term" value="C:Las1 complex"/>
    <property type="evidence" value="ECO:0007669"/>
    <property type="project" value="EnsemblFungi"/>
</dbReference>
<dbReference type="Proteomes" id="UP000006310">
    <property type="component" value="Chromosome 3"/>
</dbReference>
<dbReference type="OMA" id="HWGTHER"/>
<reference evidence="2 3" key="1">
    <citation type="journal article" date="2011" name="Proc. Natl. Acad. Sci. U.S.A.">
        <title>Evolutionary erosion of yeast sex chromosomes by mating-type switching accidents.</title>
        <authorList>
            <person name="Gordon J.L."/>
            <person name="Armisen D."/>
            <person name="Proux-Wera E."/>
            <person name="Oheigeartaigh S.S."/>
            <person name="Byrne K.P."/>
            <person name="Wolfe K.H."/>
        </authorList>
    </citation>
    <scope>NUCLEOTIDE SEQUENCE [LARGE SCALE GENOMIC DNA]</scope>
    <source>
        <strain evidence="3">ATCC MYA-139 / BCRC 22969 / CBS 8797 / CCRC 22969 / KCTC 17520 / NBRC 10181 / NCYC 3082</strain>
    </source>
</reference>
<dbReference type="GeneID" id="34524910"/>
<dbReference type="InterPro" id="IPR007174">
    <property type="entry name" value="Las1"/>
</dbReference>
<evidence type="ECO:0000313" key="3">
    <source>
        <dbReference type="Proteomes" id="UP000006310"/>
    </source>
</evidence>
<dbReference type="PANTHER" id="PTHR15002">
    <property type="entry name" value="RIBOSOMAL BIOGENESIS PROTEIN LAS1L"/>
    <property type="match status" value="1"/>
</dbReference>
<dbReference type="GO" id="GO:0030687">
    <property type="term" value="C:preribosome, large subunit precursor"/>
    <property type="evidence" value="ECO:0007669"/>
    <property type="project" value="EnsemblFungi"/>
</dbReference>
<accession>J7R320</accession>